<reference evidence="3 4" key="1">
    <citation type="journal article" date="2018" name="Elife">
        <title>Firefly genomes illuminate parallel origins of bioluminescence in beetles.</title>
        <authorList>
            <person name="Fallon T.R."/>
            <person name="Lower S.E."/>
            <person name="Chang C.H."/>
            <person name="Bessho-Uehara M."/>
            <person name="Martin G.J."/>
            <person name="Bewick A.J."/>
            <person name="Behringer M."/>
            <person name="Debat H.J."/>
            <person name="Wong I."/>
            <person name="Day J.C."/>
            <person name="Suvorov A."/>
            <person name="Silva C.J."/>
            <person name="Stanger-Hall K.F."/>
            <person name="Hall D.W."/>
            <person name="Schmitz R.J."/>
            <person name="Nelson D.R."/>
            <person name="Lewis S.M."/>
            <person name="Shigenobu S."/>
            <person name="Bybee S.M."/>
            <person name="Larracuente A.M."/>
            <person name="Oba Y."/>
            <person name="Weng J.K."/>
        </authorList>
    </citation>
    <scope>NUCLEOTIDE SEQUENCE [LARGE SCALE GENOMIC DNA]</scope>
    <source>
        <strain evidence="3">1611_PpyrPB1</strain>
        <tissue evidence="3">Whole body</tissue>
    </source>
</reference>
<protein>
    <recommendedName>
        <fullName evidence="2">CCHC-type domain-containing protein</fullName>
    </recommendedName>
</protein>
<comment type="caution">
    <text evidence="3">The sequence shown here is derived from an EMBL/GenBank/DDBJ whole genome shotgun (WGS) entry which is preliminary data.</text>
</comment>
<dbReference type="Proteomes" id="UP000327044">
    <property type="component" value="Unassembled WGS sequence"/>
</dbReference>
<dbReference type="GO" id="GO:0003676">
    <property type="term" value="F:nucleic acid binding"/>
    <property type="evidence" value="ECO:0007669"/>
    <property type="project" value="InterPro"/>
</dbReference>
<dbReference type="GO" id="GO:0008270">
    <property type="term" value="F:zinc ion binding"/>
    <property type="evidence" value="ECO:0007669"/>
    <property type="project" value="InterPro"/>
</dbReference>
<feature type="domain" description="CCHC-type" evidence="2">
    <location>
        <begin position="271"/>
        <end position="286"/>
    </location>
</feature>
<dbReference type="PANTHER" id="PTHR37984:SF9">
    <property type="entry name" value="INTEGRASE CATALYTIC DOMAIN-CONTAINING PROTEIN"/>
    <property type="match status" value="1"/>
</dbReference>
<proteinExistence type="predicted"/>
<sequence>MVLSATLILFPAKLFMSRKKNKKNIDESFGELQDNSSVGRRHITFQPPAQFDFQCPEKWEKWFKRFERYRMASGLDQEPEEKQVTSLIYCMGENAEDILTRSQLPEEKLNSYKTVKAAFDEAFIGKRNILYERAKFNSRNQKKGEIFEQFLTDISLMAERCAFRDLRDELVRDRIVVGILDKTLSSQLQEDADLTLEKAIQKAKQRESIKKQTYELEEIQSKPSSEVDRIHSSSSSKFPLKESTTDIMEGGCWNCGGPRHPRNSCPAKDYTCKCGKVGHFKKMCKSNTIVGKFTKKIGELRESSQISVSEQEDDATYLGALNTIGGVSNAWYVDIFINNQKVKAKLDSRAEVTAIPSNILKQIPNLFKSDKTLKNADQNIMVVDGMFTADLEFNGQKVKEKIYVIPTLSEPLLGITAIKSLNLITVRKSYESGNIQSIALDKVVQEYPQLFMGLGNIPGEYKIELIDDAKPYSFVPNLAGKTEAFRERKIESFVGPKIIRKFFQK</sequence>
<feature type="domain" description="CCHC-type" evidence="2">
    <location>
        <begin position="251"/>
        <end position="267"/>
    </location>
</feature>
<evidence type="ECO:0000313" key="3">
    <source>
        <dbReference type="EMBL" id="KAB0792816.1"/>
    </source>
</evidence>
<evidence type="ECO:0000313" key="4">
    <source>
        <dbReference type="Proteomes" id="UP000327044"/>
    </source>
</evidence>
<organism evidence="3 4">
    <name type="scientific">Photinus pyralis</name>
    <name type="common">Common eastern firefly</name>
    <name type="synonym">Lampyris pyralis</name>
    <dbReference type="NCBI Taxonomy" id="7054"/>
    <lineage>
        <taxon>Eukaryota</taxon>
        <taxon>Metazoa</taxon>
        <taxon>Ecdysozoa</taxon>
        <taxon>Arthropoda</taxon>
        <taxon>Hexapoda</taxon>
        <taxon>Insecta</taxon>
        <taxon>Pterygota</taxon>
        <taxon>Neoptera</taxon>
        <taxon>Endopterygota</taxon>
        <taxon>Coleoptera</taxon>
        <taxon>Polyphaga</taxon>
        <taxon>Elateriformia</taxon>
        <taxon>Elateroidea</taxon>
        <taxon>Lampyridae</taxon>
        <taxon>Lampyrinae</taxon>
        <taxon>Photinus</taxon>
    </lineage>
</organism>
<dbReference type="Gene3D" id="4.10.60.10">
    <property type="entry name" value="Zinc finger, CCHC-type"/>
    <property type="match status" value="1"/>
</dbReference>
<evidence type="ECO:0000256" key="1">
    <source>
        <dbReference type="SAM" id="MobiDB-lite"/>
    </source>
</evidence>
<dbReference type="Gene3D" id="2.40.70.10">
    <property type="entry name" value="Acid Proteases"/>
    <property type="match status" value="1"/>
</dbReference>
<name>A0A5N4A650_PHOPY</name>
<dbReference type="InParanoid" id="A0A5N4A650"/>
<gene>
    <name evidence="3" type="ORF">PPYR_14775</name>
</gene>
<dbReference type="SUPFAM" id="SSF50630">
    <property type="entry name" value="Acid proteases"/>
    <property type="match status" value="1"/>
</dbReference>
<dbReference type="InterPro" id="IPR021109">
    <property type="entry name" value="Peptidase_aspartic_dom_sf"/>
</dbReference>
<dbReference type="InterPro" id="IPR036875">
    <property type="entry name" value="Znf_CCHC_sf"/>
</dbReference>
<accession>A0A5N4A650</accession>
<dbReference type="AlphaFoldDB" id="A0A5N4A650"/>
<dbReference type="SUPFAM" id="SSF57756">
    <property type="entry name" value="Retrovirus zinc finger-like domains"/>
    <property type="match status" value="1"/>
</dbReference>
<dbReference type="InterPro" id="IPR001878">
    <property type="entry name" value="Znf_CCHC"/>
</dbReference>
<evidence type="ECO:0000259" key="2">
    <source>
        <dbReference type="SMART" id="SM00343"/>
    </source>
</evidence>
<feature type="region of interest" description="Disordered" evidence="1">
    <location>
        <begin position="216"/>
        <end position="238"/>
    </location>
</feature>
<dbReference type="InterPro" id="IPR050951">
    <property type="entry name" value="Retrovirus_Pol_polyprotein"/>
</dbReference>
<dbReference type="EMBL" id="VVIM01000010">
    <property type="protein sequence ID" value="KAB0792816.1"/>
    <property type="molecule type" value="Genomic_DNA"/>
</dbReference>
<keyword evidence="4" id="KW-1185">Reference proteome</keyword>
<dbReference type="PANTHER" id="PTHR37984">
    <property type="entry name" value="PROTEIN CBG26694"/>
    <property type="match status" value="1"/>
</dbReference>
<dbReference type="SMART" id="SM00343">
    <property type="entry name" value="ZnF_C2HC"/>
    <property type="match status" value="2"/>
</dbReference>